<evidence type="ECO:0000259" key="1">
    <source>
        <dbReference type="Pfam" id="PF07484"/>
    </source>
</evidence>
<evidence type="ECO:0000313" key="4">
    <source>
        <dbReference type="Proteomes" id="UP000887009"/>
    </source>
</evidence>
<dbReference type="Pfam" id="PF07484">
    <property type="entry name" value="Collar"/>
    <property type="match status" value="1"/>
</dbReference>
<evidence type="ECO:0000313" key="3">
    <source>
        <dbReference type="EMBL" id="GJA54740.1"/>
    </source>
</evidence>
<dbReference type="InterPro" id="IPR051934">
    <property type="entry name" value="Phage_Tail_Fiber_Structural"/>
</dbReference>
<feature type="domain" description="Phage tail collar" evidence="1">
    <location>
        <begin position="319"/>
        <end position="366"/>
    </location>
</feature>
<proteinExistence type="predicted"/>
<reference evidence="3" key="1">
    <citation type="submission" date="2021-07" db="EMBL/GenBank/DDBJ databases">
        <title>Draft genome sequence of carbapenem-resistant Aeromonas spp. in Japan.</title>
        <authorList>
            <person name="Maehana S."/>
            <person name="Suzuki M."/>
            <person name="Kitasato H."/>
        </authorList>
    </citation>
    <scope>NUCLEOTIDE SEQUENCE</scope>
    <source>
        <strain evidence="3">KAM348</strain>
    </source>
</reference>
<name>A0AAI9KSD6_AERCA</name>
<dbReference type="EMBL" id="BPNL01000022">
    <property type="protein sequence ID" value="GJA54740.1"/>
    <property type="molecule type" value="Genomic_DNA"/>
</dbReference>
<organism evidence="3 4">
    <name type="scientific">Aeromonas caviae</name>
    <name type="common">Aeromonas punctata</name>
    <dbReference type="NCBI Taxonomy" id="648"/>
    <lineage>
        <taxon>Bacteria</taxon>
        <taxon>Pseudomonadati</taxon>
        <taxon>Pseudomonadota</taxon>
        <taxon>Gammaproteobacteria</taxon>
        <taxon>Aeromonadales</taxon>
        <taxon>Aeromonadaceae</taxon>
        <taxon>Aeromonas</taxon>
    </lineage>
</organism>
<dbReference type="Gene3D" id="3.90.1340.10">
    <property type="entry name" value="Phage tail collar domain"/>
    <property type="match status" value="1"/>
</dbReference>
<dbReference type="PANTHER" id="PTHR35191:SF1">
    <property type="entry name" value="PROPHAGE SIDE TAIL FIBER PROTEIN HOMOLOG STFQ-RELATED"/>
    <property type="match status" value="1"/>
</dbReference>
<dbReference type="SUPFAM" id="SSF88874">
    <property type="entry name" value="Receptor-binding domain of short tail fibre protein gp12"/>
    <property type="match status" value="1"/>
</dbReference>
<dbReference type="AlphaFoldDB" id="A0AAI9KSD6"/>
<dbReference type="InterPro" id="IPR022225">
    <property type="entry name" value="Phage_tail_fibre_N"/>
</dbReference>
<dbReference type="Pfam" id="PF12571">
    <property type="entry name" value="Phage_tail_fib"/>
    <property type="match status" value="1"/>
</dbReference>
<dbReference type="PANTHER" id="PTHR35191">
    <property type="entry name" value="PROPHAGE SIDE TAIL FIBER PROTEIN HOMOLOG STFQ-RELATED"/>
    <property type="match status" value="1"/>
</dbReference>
<dbReference type="InterPro" id="IPR011083">
    <property type="entry name" value="Phage_tail_collar_dom"/>
</dbReference>
<gene>
    <name evidence="3" type="ORF">KAM348_21630</name>
</gene>
<protein>
    <submittedName>
        <fullName evidence="3">Phage tail protein</fullName>
    </submittedName>
</protein>
<comment type="caution">
    <text evidence="3">The sequence shown here is derived from an EMBL/GenBank/DDBJ whole genome shotgun (WGS) entry which is preliminary data.</text>
</comment>
<dbReference type="RefSeq" id="WP_223919909.1">
    <property type="nucleotide sequence ID" value="NZ_BPNL01000022.1"/>
</dbReference>
<evidence type="ECO:0000259" key="2">
    <source>
        <dbReference type="Pfam" id="PF12571"/>
    </source>
</evidence>
<dbReference type="Proteomes" id="UP000887009">
    <property type="component" value="Unassembled WGS sequence"/>
</dbReference>
<accession>A0AAI9KSD6</accession>
<feature type="domain" description="Phage tail fibre protein N-terminal" evidence="2">
    <location>
        <begin position="1"/>
        <end position="150"/>
    </location>
</feature>
<dbReference type="InterPro" id="IPR037053">
    <property type="entry name" value="Phage_tail_collar_dom_sf"/>
</dbReference>
<sequence>MSTIYSAILTNAGQAKLANALGLGVPLKITHMAVGDGNGQPVTPNAAQTALVRETRRAPINTLFQDPTNQSQLVAEQIIPEDVGDWWIREAGIFSEDGTLIAIANTPDTYKPLLSSGAGRTQVIRIVLIVSDTSAVELKIDPAVVLATRQYCDDKMAAELAKLDNKQSVRVATTGAIALTATKTIDGVVLAVGDRVLVKDQADTKQNGIYLVAAQAWTRTTDADTGAKLSSGARVYVEEGAVNGAKAWYLATSGGITVGTTALSFKDEHPDATEAVKGKAQIATQAEVYAGTDDSKFVTAKKLMAALTKDIAANGYPAGAPIPWPLETPPDGYLMMTGQSFSAATYPKLALAYPALVLPDMRAEFIRGWDAGRGVDLNRSMLTNQSDLTKAHSHHISANAPTSHDEGWKLGAIRSDTYPAGRGIPATADTGAGSFLPSPSGHSLGAIGIVGGVETRPRNIAFNYIVRAA</sequence>